<accession>X0ZT18</accession>
<reference evidence="1" key="1">
    <citation type="journal article" date="2014" name="Front. Microbiol.">
        <title>High frequency of phylogenetically diverse reductive dehalogenase-homologous genes in deep subseafloor sedimentary metagenomes.</title>
        <authorList>
            <person name="Kawai M."/>
            <person name="Futagami T."/>
            <person name="Toyoda A."/>
            <person name="Takaki Y."/>
            <person name="Nishi S."/>
            <person name="Hori S."/>
            <person name="Arai W."/>
            <person name="Tsubouchi T."/>
            <person name="Morono Y."/>
            <person name="Uchiyama I."/>
            <person name="Ito T."/>
            <person name="Fujiyama A."/>
            <person name="Inagaki F."/>
            <person name="Takami H."/>
        </authorList>
    </citation>
    <scope>NUCLEOTIDE SEQUENCE</scope>
    <source>
        <strain evidence="1">Expedition CK06-06</strain>
    </source>
</reference>
<evidence type="ECO:0000313" key="1">
    <source>
        <dbReference type="EMBL" id="GAG72950.1"/>
    </source>
</evidence>
<dbReference type="AlphaFoldDB" id="X0ZT18"/>
<proteinExistence type="predicted"/>
<comment type="caution">
    <text evidence="1">The sequence shown here is derived from an EMBL/GenBank/DDBJ whole genome shotgun (WGS) entry which is preliminary data.</text>
</comment>
<dbReference type="EMBL" id="BART01003211">
    <property type="protein sequence ID" value="GAG72950.1"/>
    <property type="molecule type" value="Genomic_DNA"/>
</dbReference>
<protein>
    <submittedName>
        <fullName evidence="1">Uncharacterized protein</fullName>
    </submittedName>
</protein>
<name>X0ZT18_9ZZZZ</name>
<gene>
    <name evidence="1" type="ORF">S01H4_09062</name>
</gene>
<sequence length="32" mass="3687">HPLYSSLDHTEAYYHSFILTCPPRIGPVIMLD</sequence>
<feature type="non-terminal residue" evidence="1">
    <location>
        <position position="1"/>
    </location>
</feature>
<organism evidence="1">
    <name type="scientific">marine sediment metagenome</name>
    <dbReference type="NCBI Taxonomy" id="412755"/>
    <lineage>
        <taxon>unclassified sequences</taxon>
        <taxon>metagenomes</taxon>
        <taxon>ecological metagenomes</taxon>
    </lineage>
</organism>